<protein>
    <submittedName>
        <fullName evidence="1">7a724407-af52-4e39-9517-cf7d409124ef</fullName>
    </submittedName>
</protein>
<dbReference type="SUPFAM" id="SSF52047">
    <property type="entry name" value="RNI-like"/>
    <property type="match status" value="1"/>
</dbReference>
<evidence type="ECO:0000313" key="1">
    <source>
        <dbReference type="EMBL" id="CAD6444268.1"/>
    </source>
</evidence>
<proteinExistence type="predicted"/>
<dbReference type="InterPro" id="IPR032675">
    <property type="entry name" value="LRR_dom_sf"/>
</dbReference>
<reference evidence="1" key="1">
    <citation type="submission" date="2020-10" db="EMBL/GenBank/DDBJ databases">
        <authorList>
            <person name="Kusch S."/>
        </authorList>
    </citation>
    <scope>NUCLEOTIDE SEQUENCE</scope>
    <source>
        <strain evidence="1">SwB9</strain>
    </source>
</reference>
<gene>
    <name evidence="1" type="ORF">SCLTRI_LOCUS4060</name>
</gene>
<organism evidence="1 2">
    <name type="scientific">Sclerotinia trifoliorum</name>
    <dbReference type="NCBI Taxonomy" id="28548"/>
    <lineage>
        <taxon>Eukaryota</taxon>
        <taxon>Fungi</taxon>
        <taxon>Dikarya</taxon>
        <taxon>Ascomycota</taxon>
        <taxon>Pezizomycotina</taxon>
        <taxon>Leotiomycetes</taxon>
        <taxon>Helotiales</taxon>
        <taxon>Sclerotiniaceae</taxon>
        <taxon>Sclerotinia</taxon>
    </lineage>
</organism>
<dbReference type="EMBL" id="CAJHIA010000011">
    <property type="protein sequence ID" value="CAD6444268.1"/>
    <property type="molecule type" value="Genomic_DNA"/>
</dbReference>
<accession>A0A8H2VT53</accession>
<keyword evidence="2" id="KW-1185">Reference proteome</keyword>
<dbReference type="Proteomes" id="UP000624404">
    <property type="component" value="Unassembled WGS sequence"/>
</dbReference>
<dbReference type="AlphaFoldDB" id="A0A8H2VT53"/>
<sequence>MSTNANMNSKEDYNGGDGKHLLSNLPLEIWINVGKQMHTLQLFKSLGAIAQTCKFFSDIFVPILYSRRIIYVDERWQSNLPVVNNNSILPSTLIHAKDLEFHFTKSIMILDGITGYEGFDEFVAKVLSRTPNLRSFRWSDQSLPGSSLQNLPLRERGNMEKLRRNPKLRHLWIEFSTDLNGKKYAEANRWCSLEGFCNLTSLNLHNFYGNNSQITDELAQCLVNCPNLKSLGISLGSHYDWKTLGGPVVKDETDNFLEQLCSLYGDRYDSRPLDLHTLRLGFGASPYAPKMRDNQNYLQNLVCTKGLLSLEFYNGLWVEHLEGVPKDVLPIDFQLLEGCESLTHLSMTGLEGDVIDWLSNRKRFSIRTMSTASYSHFSDEISFKLDLPNLSTLVTHNQAPRPVNEDGDVPPLDPSSVLHHAVSKYTILDNLLNKGSQLTSLTLCIHYEIQWENFCSQLANLNLLTHLRLNDLFRGGISLPIQPSLSFKNATSYPDRAYYYAQEISKLCPSLRYLMISFSRKPPAAWEIIPGGDGVRDRRFRTLSVDELNTFELFSDDFDELEKPTGLLLESQWEKARPYPYLRWAPHDAHDEQTTSRW</sequence>
<name>A0A8H2VT53_9HELO</name>
<comment type="caution">
    <text evidence="1">The sequence shown here is derived from an EMBL/GenBank/DDBJ whole genome shotgun (WGS) entry which is preliminary data.</text>
</comment>
<dbReference type="Gene3D" id="3.80.10.10">
    <property type="entry name" value="Ribonuclease Inhibitor"/>
    <property type="match status" value="1"/>
</dbReference>
<evidence type="ECO:0000313" key="2">
    <source>
        <dbReference type="Proteomes" id="UP000624404"/>
    </source>
</evidence>
<dbReference type="OrthoDB" id="3541994at2759"/>